<evidence type="ECO:0000256" key="3">
    <source>
        <dbReference type="ARBA" id="ARBA00022989"/>
    </source>
</evidence>
<sequence length="67" mass="7299">MTDPPSLSDRLALQRTSLAMLGLGLALIQLYPVRAGMLGYGAVGAAALVMLTGWLRFHQRRKEIEVC</sequence>
<dbReference type="RefSeq" id="WP_188563480.1">
    <property type="nucleotide sequence ID" value="NZ_BMGY01000052.1"/>
</dbReference>
<reference evidence="8" key="1">
    <citation type="journal article" date="2019" name="Int. J. Syst. Evol. Microbiol.">
        <title>The Global Catalogue of Microorganisms (GCM) 10K type strain sequencing project: providing services to taxonomists for standard genome sequencing and annotation.</title>
        <authorList>
            <consortium name="The Broad Institute Genomics Platform"/>
            <consortium name="The Broad Institute Genome Sequencing Center for Infectious Disease"/>
            <person name="Wu L."/>
            <person name="Ma J."/>
        </authorList>
    </citation>
    <scope>NUCLEOTIDE SEQUENCE [LARGE SCALE GENOMIC DNA]</scope>
    <source>
        <strain evidence="8">CGMCC 1.14966</strain>
    </source>
</reference>
<proteinExistence type="predicted"/>
<gene>
    <name evidence="7" type="ORF">GCM10011495_35890</name>
</gene>
<organism evidence="7 8">
    <name type="scientific">Hymenobacter frigidus</name>
    <dbReference type="NCBI Taxonomy" id="1524095"/>
    <lineage>
        <taxon>Bacteria</taxon>
        <taxon>Pseudomonadati</taxon>
        <taxon>Bacteroidota</taxon>
        <taxon>Cytophagia</taxon>
        <taxon>Cytophagales</taxon>
        <taxon>Hymenobacteraceae</taxon>
        <taxon>Hymenobacter</taxon>
    </lineage>
</organism>
<feature type="domain" description="DUF202" evidence="6">
    <location>
        <begin position="11"/>
        <end position="62"/>
    </location>
</feature>
<keyword evidence="3 5" id="KW-1133">Transmembrane helix</keyword>
<dbReference type="EMBL" id="BMGY01000052">
    <property type="protein sequence ID" value="GGH90311.1"/>
    <property type="molecule type" value="Genomic_DNA"/>
</dbReference>
<keyword evidence="8" id="KW-1185">Reference proteome</keyword>
<evidence type="ECO:0000256" key="5">
    <source>
        <dbReference type="SAM" id="Phobius"/>
    </source>
</evidence>
<evidence type="ECO:0000256" key="2">
    <source>
        <dbReference type="ARBA" id="ARBA00022692"/>
    </source>
</evidence>
<dbReference type="Proteomes" id="UP000637774">
    <property type="component" value="Unassembled WGS sequence"/>
</dbReference>
<dbReference type="Pfam" id="PF02656">
    <property type="entry name" value="DUF202"/>
    <property type="match status" value="1"/>
</dbReference>
<evidence type="ECO:0000313" key="7">
    <source>
        <dbReference type="EMBL" id="GGH90311.1"/>
    </source>
</evidence>
<evidence type="ECO:0000313" key="8">
    <source>
        <dbReference type="Proteomes" id="UP000637774"/>
    </source>
</evidence>
<evidence type="ECO:0000256" key="4">
    <source>
        <dbReference type="ARBA" id="ARBA00023136"/>
    </source>
</evidence>
<keyword evidence="4 5" id="KW-0472">Membrane</keyword>
<name>A0ABQ2AHU3_9BACT</name>
<comment type="caution">
    <text evidence="7">The sequence shown here is derived from an EMBL/GenBank/DDBJ whole genome shotgun (WGS) entry which is preliminary data.</text>
</comment>
<feature type="transmembrane region" description="Helical" evidence="5">
    <location>
        <begin position="37"/>
        <end position="55"/>
    </location>
</feature>
<dbReference type="InterPro" id="IPR003807">
    <property type="entry name" value="DUF202"/>
</dbReference>
<evidence type="ECO:0000256" key="1">
    <source>
        <dbReference type="ARBA" id="ARBA00004127"/>
    </source>
</evidence>
<comment type="subcellular location">
    <subcellularLocation>
        <location evidence="1">Endomembrane system</location>
        <topology evidence="1">Multi-pass membrane protein</topology>
    </subcellularLocation>
</comment>
<keyword evidence="2 5" id="KW-0812">Transmembrane</keyword>
<accession>A0ABQ2AHU3</accession>
<protein>
    <recommendedName>
        <fullName evidence="6">DUF202 domain-containing protein</fullName>
    </recommendedName>
</protein>
<evidence type="ECO:0000259" key="6">
    <source>
        <dbReference type="Pfam" id="PF02656"/>
    </source>
</evidence>